<dbReference type="CDD" id="cd02696">
    <property type="entry name" value="MurNAc-LAA"/>
    <property type="match status" value="1"/>
</dbReference>
<dbReference type="Pfam" id="PF01520">
    <property type="entry name" value="Amidase_3"/>
    <property type="match status" value="1"/>
</dbReference>
<accession>A0A4R3TP16</accession>
<dbReference type="PANTHER" id="PTHR30404">
    <property type="entry name" value="N-ACETYLMURAMOYL-L-ALANINE AMIDASE"/>
    <property type="match status" value="1"/>
</dbReference>
<dbReference type="PANTHER" id="PTHR30404:SF0">
    <property type="entry name" value="N-ACETYLMURAMOYL-L-ALANINE AMIDASE AMIC"/>
    <property type="match status" value="1"/>
</dbReference>
<keyword evidence="2" id="KW-1133">Transmembrane helix</keyword>
<dbReference type="AlphaFoldDB" id="A0A4R3TP16"/>
<sequence>MANKKRVQRRKKKKGKSPIRFLFILLTELVVLLGILLYLYIYHPDNPISTALHKMIDPIPEVVLDAGHGGYDSGSEFNGVLEKDVTLALTKDIGAALEAKGIPVCYTRESDDVAWPADNIKDLDARVQIANTSGAKLFVSIHTNASETKTGSGFEIWGDYNDKTILNFAKHIQTSVNTLGYTMDRGLKDVAISPLQVLYKNKLPSVLLEAGFLESERDRTYLLQDGRRKAFANKIAEGIYKTLQDEKKKHS</sequence>
<dbReference type="GO" id="GO:0030288">
    <property type="term" value="C:outer membrane-bounded periplasmic space"/>
    <property type="evidence" value="ECO:0007669"/>
    <property type="project" value="TreeGrafter"/>
</dbReference>
<evidence type="ECO:0000313" key="5">
    <source>
        <dbReference type="Proteomes" id="UP000295773"/>
    </source>
</evidence>
<comment type="caution">
    <text evidence="4">The sequence shown here is derived from an EMBL/GenBank/DDBJ whole genome shotgun (WGS) entry which is preliminary data.</text>
</comment>
<keyword evidence="2" id="KW-0812">Transmembrane</keyword>
<evidence type="ECO:0000256" key="2">
    <source>
        <dbReference type="SAM" id="Phobius"/>
    </source>
</evidence>
<gene>
    <name evidence="4" type="ORF">EDD61_102144</name>
</gene>
<proteinExistence type="predicted"/>
<evidence type="ECO:0000256" key="1">
    <source>
        <dbReference type="ARBA" id="ARBA00022801"/>
    </source>
</evidence>
<dbReference type="SUPFAM" id="SSF53187">
    <property type="entry name" value="Zn-dependent exopeptidases"/>
    <property type="match status" value="1"/>
</dbReference>
<dbReference type="GO" id="GO:0008745">
    <property type="term" value="F:N-acetylmuramoyl-L-alanine amidase activity"/>
    <property type="evidence" value="ECO:0007669"/>
    <property type="project" value="InterPro"/>
</dbReference>
<dbReference type="InterPro" id="IPR050695">
    <property type="entry name" value="N-acetylmuramoyl_amidase_3"/>
</dbReference>
<dbReference type="Gene3D" id="3.40.630.40">
    <property type="entry name" value="Zn-dependent exopeptidases"/>
    <property type="match status" value="1"/>
</dbReference>
<name>A0A4R3TP16_9FIRM</name>
<dbReference type="Proteomes" id="UP000295773">
    <property type="component" value="Unassembled WGS sequence"/>
</dbReference>
<feature type="domain" description="MurNAc-LAA" evidence="3">
    <location>
        <begin position="127"/>
        <end position="244"/>
    </location>
</feature>
<dbReference type="SMART" id="SM00646">
    <property type="entry name" value="Ami_3"/>
    <property type="match status" value="1"/>
</dbReference>
<dbReference type="InterPro" id="IPR002508">
    <property type="entry name" value="MurNAc-LAA_cat"/>
</dbReference>
<keyword evidence="5" id="KW-1185">Reference proteome</keyword>
<protein>
    <submittedName>
        <fullName evidence="4">N-acetylmuramoyl-L-alanine amidase</fullName>
    </submittedName>
</protein>
<evidence type="ECO:0000313" key="4">
    <source>
        <dbReference type="EMBL" id="TCU63141.1"/>
    </source>
</evidence>
<dbReference type="EMBL" id="SMBP01000002">
    <property type="protein sequence ID" value="TCU63141.1"/>
    <property type="molecule type" value="Genomic_DNA"/>
</dbReference>
<dbReference type="GO" id="GO:0009253">
    <property type="term" value="P:peptidoglycan catabolic process"/>
    <property type="evidence" value="ECO:0007669"/>
    <property type="project" value="InterPro"/>
</dbReference>
<reference evidence="4 5" key="1">
    <citation type="submission" date="2019-03" db="EMBL/GenBank/DDBJ databases">
        <title>Genomic Encyclopedia of Type Strains, Phase IV (KMG-IV): sequencing the most valuable type-strain genomes for metagenomic binning, comparative biology and taxonomic classification.</title>
        <authorList>
            <person name="Goeker M."/>
        </authorList>
    </citation>
    <scope>NUCLEOTIDE SEQUENCE [LARGE SCALE GENOMIC DNA]</scope>
    <source>
        <strain evidence="4 5">DSM 29481</strain>
    </source>
</reference>
<keyword evidence="1" id="KW-0378">Hydrolase</keyword>
<dbReference type="RefSeq" id="WP_132223707.1">
    <property type="nucleotide sequence ID" value="NZ_JANKBG010000002.1"/>
</dbReference>
<evidence type="ECO:0000259" key="3">
    <source>
        <dbReference type="SMART" id="SM00646"/>
    </source>
</evidence>
<keyword evidence="2" id="KW-0472">Membrane</keyword>
<organism evidence="4 5">
    <name type="scientific">Longicatena caecimuris</name>
    <dbReference type="NCBI Taxonomy" id="1796635"/>
    <lineage>
        <taxon>Bacteria</taxon>
        <taxon>Bacillati</taxon>
        <taxon>Bacillota</taxon>
        <taxon>Erysipelotrichia</taxon>
        <taxon>Erysipelotrichales</taxon>
        <taxon>Erysipelotrichaceae</taxon>
        <taxon>Longicatena</taxon>
    </lineage>
</organism>
<feature type="transmembrane region" description="Helical" evidence="2">
    <location>
        <begin position="21"/>
        <end position="41"/>
    </location>
</feature>